<dbReference type="STRING" id="201973.SAMN04488025_1519"/>
<keyword evidence="3" id="KW-1185">Reference proteome</keyword>
<gene>
    <name evidence="2" type="ORF">SAMN04488025_1519</name>
</gene>
<evidence type="ECO:0008006" key="4">
    <source>
        <dbReference type="Google" id="ProtNLM"/>
    </source>
</evidence>
<evidence type="ECO:0000313" key="3">
    <source>
        <dbReference type="Proteomes" id="UP000198661"/>
    </source>
</evidence>
<name>A0A1I2SYK3_9BACL</name>
<dbReference type="OrthoDB" id="2382414at2"/>
<evidence type="ECO:0000313" key="2">
    <source>
        <dbReference type="EMBL" id="SFG57693.1"/>
    </source>
</evidence>
<evidence type="ECO:0000256" key="1">
    <source>
        <dbReference type="SAM" id="MobiDB-lite"/>
    </source>
</evidence>
<dbReference type="Pfam" id="PF10055">
    <property type="entry name" value="DUF2292"/>
    <property type="match status" value="1"/>
</dbReference>
<dbReference type="AlphaFoldDB" id="A0A1I2SYK3"/>
<feature type="region of interest" description="Disordered" evidence="1">
    <location>
        <begin position="39"/>
        <end position="59"/>
    </location>
</feature>
<sequence>MNASSISRSQMEQIIRALDGLEYGTVLITVHDSQIVQIDRTEKRRFPPAPSDQSTRKTK</sequence>
<organism evidence="2 3">
    <name type="scientific">Planifilum fulgidum</name>
    <dbReference type="NCBI Taxonomy" id="201973"/>
    <lineage>
        <taxon>Bacteria</taxon>
        <taxon>Bacillati</taxon>
        <taxon>Bacillota</taxon>
        <taxon>Bacilli</taxon>
        <taxon>Bacillales</taxon>
        <taxon>Thermoactinomycetaceae</taxon>
        <taxon>Planifilum</taxon>
    </lineage>
</organism>
<proteinExistence type="predicted"/>
<dbReference type="Proteomes" id="UP000198661">
    <property type="component" value="Unassembled WGS sequence"/>
</dbReference>
<protein>
    <recommendedName>
        <fullName evidence="4">DUF2292 domain-containing protein</fullName>
    </recommendedName>
</protein>
<dbReference type="RefSeq" id="WP_092041736.1">
    <property type="nucleotide sequence ID" value="NZ_FOOK01000051.1"/>
</dbReference>
<accession>A0A1I2SYK3</accession>
<dbReference type="InterPro" id="IPR018743">
    <property type="entry name" value="DUF2292"/>
</dbReference>
<dbReference type="EMBL" id="FOOK01000051">
    <property type="protein sequence ID" value="SFG57693.1"/>
    <property type="molecule type" value="Genomic_DNA"/>
</dbReference>
<reference evidence="2 3" key="1">
    <citation type="submission" date="2016-10" db="EMBL/GenBank/DDBJ databases">
        <authorList>
            <person name="de Groot N.N."/>
        </authorList>
    </citation>
    <scope>NUCLEOTIDE SEQUENCE [LARGE SCALE GENOMIC DNA]</scope>
    <source>
        <strain evidence="2 3">DSM 44945</strain>
    </source>
</reference>